<evidence type="ECO:0000313" key="1">
    <source>
        <dbReference type="EMBL" id="CAG5134566.1"/>
    </source>
</evidence>
<dbReference type="Proteomes" id="UP000678393">
    <property type="component" value="Unassembled WGS sequence"/>
</dbReference>
<evidence type="ECO:0000313" key="2">
    <source>
        <dbReference type="Proteomes" id="UP000678393"/>
    </source>
</evidence>
<gene>
    <name evidence="1" type="ORF">CUNI_LOCUS20124</name>
</gene>
<comment type="caution">
    <text evidence="1">The sequence shown here is derived from an EMBL/GenBank/DDBJ whole genome shotgun (WGS) entry which is preliminary data.</text>
</comment>
<proteinExistence type="predicted"/>
<dbReference type="EMBL" id="CAJHNH020007335">
    <property type="protein sequence ID" value="CAG5134566.1"/>
    <property type="molecule type" value="Genomic_DNA"/>
</dbReference>
<sequence>SGNHEGYHPLGSFPLPVTEKELCPFPEKYCQRGQEFCNVTSRDCEPLFPTDFSDTEKKQRCDEVLQANVTMLWDSCIYAVGILSYSK</sequence>
<keyword evidence="2" id="KW-1185">Reference proteome</keyword>
<feature type="non-terminal residue" evidence="1">
    <location>
        <position position="1"/>
    </location>
</feature>
<protein>
    <submittedName>
        <fullName evidence="1">Uncharacterized protein</fullName>
    </submittedName>
</protein>
<accession>A0A8S4A6C9</accession>
<reference evidence="1" key="1">
    <citation type="submission" date="2021-04" db="EMBL/GenBank/DDBJ databases">
        <authorList>
            <consortium name="Molecular Ecology Group"/>
        </authorList>
    </citation>
    <scope>NUCLEOTIDE SEQUENCE</scope>
</reference>
<name>A0A8S4A6C9_9EUPU</name>
<organism evidence="1 2">
    <name type="scientific">Candidula unifasciata</name>
    <dbReference type="NCBI Taxonomy" id="100452"/>
    <lineage>
        <taxon>Eukaryota</taxon>
        <taxon>Metazoa</taxon>
        <taxon>Spiralia</taxon>
        <taxon>Lophotrochozoa</taxon>
        <taxon>Mollusca</taxon>
        <taxon>Gastropoda</taxon>
        <taxon>Heterobranchia</taxon>
        <taxon>Euthyneura</taxon>
        <taxon>Panpulmonata</taxon>
        <taxon>Eupulmonata</taxon>
        <taxon>Stylommatophora</taxon>
        <taxon>Helicina</taxon>
        <taxon>Helicoidea</taxon>
        <taxon>Geomitridae</taxon>
        <taxon>Candidula</taxon>
    </lineage>
</organism>
<dbReference type="AlphaFoldDB" id="A0A8S4A6C9"/>
<feature type="non-terminal residue" evidence="1">
    <location>
        <position position="87"/>
    </location>
</feature>